<dbReference type="RefSeq" id="WP_182530293.1">
    <property type="nucleotide sequence ID" value="NZ_JACGXL010000002.1"/>
</dbReference>
<keyword evidence="2" id="KW-1185">Reference proteome</keyword>
<dbReference type="SUPFAM" id="SSF88713">
    <property type="entry name" value="Glycoside hydrolase/deacetylase"/>
    <property type="match status" value="1"/>
</dbReference>
<comment type="caution">
    <text evidence="1">The sequence shown here is derived from an EMBL/GenBank/DDBJ whole genome shotgun (WGS) entry which is preliminary data.</text>
</comment>
<gene>
    <name evidence="1" type="ORF">FHW12_001419</name>
</gene>
<dbReference type="Proteomes" id="UP000550401">
    <property type="component" value="Unassembled WGS sequence"/>
</dbReference>
<dbReference type="AlphaFoldDB" id="A0A839ETX7"/>
<evidence type="ECO:0000313" key="1">
    <source>
        <dbReference type="EMBL" id="MBA8887205.1"/>
    </source>
</evidence>
<reference evidence="1 2" key="1">
    <citation type="submission" date="2020-07" db="EMBL/GenBank/DDBJ databases">
        <title>Genomic Encyclopedia of Type Strains, Phase IV (KMG-V): Genome sequencing to study the core and pangenomes of soil and plant-associated prokaryotes.</title>
        <authorList>
            <person name="Whitman W."/>
        </authorList>
    </citation>
    <scope>NUCLEOTIDE SEQUENCE [LARGE SCALE GENOMIC DNA]</scope>
    <source>
        <strain evidence="1 2">RH2WT43</strain>
    </source>
</reference>
<evidence type="ECO:0000313" key="2">
    <source>
        <dbReference type="Proteomes" id="UP000550401"/>
    </source>
</evidence>
<dbReference type="CDD" id="cd11374">
    <property type="entry name" value="CE4_u10"/>
    <property type="match status" value="1"/>
</dbReference>
<evidence type="ECO:0008006" key="3">
    <source>
        <dbReference type="Google" id="ProtNLM"/>
    </source>
</evidence>
<dbReference type="GO" id="GO:0005975">
    <property type="term" value="P:carbohydrate metabolic process"/>
    <property type="evidence" value="ECO:0007669"/>
    <property type="project" value="InterPro"/>
</dbReference>
<name>A0A839ETX7_9GAMM</name>
<protein>
    <recommendedName>
        <fullName evidence="3">Polysaccharide deacetylase</fullName>
    </recommendedName>
</protein>
<dbReference type="InterPro" id="IPR011330">
    <property type="entry name" value="Glyco_hydro/deAcase_b/a-brl"/>
</dbReference>
<proteinExistence type="predicted"/>
<sequence length="265" mass="28541">MTPRLCIAIHDVAPATWPACERLLALVDAIGAPPLTLLVVPDWHRRGPIDADPAFRRAIDARVDRGDEVALHGLVHLDEAGPPHGVLDRLRRRVLTADEGEFAALDEAEASARIDAGLQRFAQCGWSAQGFVPPAWLAGDGARTALARTALRWTSTHATLEDVRRRWSIAAPALGASARSAWRRRASRAWLPLAARAWQAAPLLRVALHPADAAHADLLDGWRRVLAALLARREALTKSAAIAHAGVACEIAARRVVALPTRGST</sequence>
<accession>A0A839ETX7</accession>
<dbReference type="InterPro" id="IPR018763">
    <property type="entry name" value="DUF2334"/>
</dbReference>
<organism evidence="1 2">
    <name type="scientific">Dokdonella fugitiva</name>
    <dbReference type="NCBI Taxonomy" id="328517"/>
    <lineage>
        <taxon>Bacteria</taxon>
        <taxon>Pseudomonadati</taxon>
        <taxon>Pseudomonadota</taxon>
        <taxon>Gammaproteobacteria</taxon>
        <taxon>Lysobacterales</taxon>
        <taxon>Rhodanobacteraceae</taxon>
        <taxon>Dokdonella</taxon>
    </lineage>
</organism>
<dbReference type="Gene3D" id="3.20.20.370">
    <property type="entry name" value="Glycoside hydrolase/deacetylase"/>
    <property type="match status" value="1"/>
</dbReference>
<dbReference type="Pfam" id="PF10096">
    <property type="entry name" value="DUF2334"/>
    <property type="match status" value="1"/>
</dbReference>
<dbReference type="EMBL" id="JACGXL010000002">
    <property type="protein sequence ID" value="MBA8887205.1"/>
    <property type="molecule type" value="Genomic_DNA"/>
</dbReference>